<dbReference type="InterPro" id="IPR025359">
    <property type="entry name" value="SduA_C"/>
</dbReference>
<protein>
    <recommendedName>
        <fullName evidence="1">Shedu protein SduA C-terminal domain-containing protein</fullName>
    </recommendedName>
</protein>
<gene>
    <name evidence="2" type="ORF">PchlO6_3684</name>
</gene>
<dbReference type="AlphaFoldDB" id="A0AB33WVV5"/>
<accession>A0AB33WVV5</accession>
<evidence type="ECO:0000313" key="2">
    <source>
        <dbReference type="EMBL" id="EIM16962.1"/>
    </source>
</evidence>
<reference evidence="2 3" key="1">
    <citation type="journal article" date="2012" name="PLoS Genet.">
        <title>Comparative Genomics of Plant-Associated Pseudomonas spp.: Insights into Diversity and Inheritance of Traits Involved in Multitrophic Interactions.</title>
        <authorList>
            <person name="Loper J.E."/>
            <person name="Hassan K.A."/>
            <person name="Mavrodi D.V."/>
            <person name="Davis E.W.II."/>
            <person name="Lim C.K."/>
            <person name="Shaffer B.T."/>
            <person name="Elbourne L.D."/>
            <person name="Stockwell V.O."/>
            <person name="Hartney S.L."/>
            <person name="Breakwell K."/>
            <person name="Henkels M.D."/>
            <person name="Tetu S.G."/>
            <person name="Rangel L.I."/>
            <person name="Kidarsa T.A."/>
            <person name="Wilson N.L."/>
            <person name="van de Mortel J.E."/>
            <person name="Song C."/>
            <person name="Blumhagen R."/>
            <person name="Radune D."/>
            <person name="Hostetler J.B."/>
            <person name="Brinkac L.M."/>
            <person name="Durkin A.S."/>
            <person name="Kluepfel D.A."/>
            <person name="Wechter W.P."/>
            <person name="Anderson A.J."/>
            <person name="Kim Y.C."/>
            <person name="Pierson L.S.III."/>
            <person name="Pierson E.A."/>
            <person name="Lindow S.E."/>
            <person name="Kobayashi D.Y."/>
            <person name="Raaijmakers J.M."/>
            <person name="Weller D.M."/>
            <person name="Thomashow L.S."/>
            <person name="Allen A.E."/>
            <person name="Paulsen I.T."/>
        </authorList>
    </citation>
    <scope>NUCLEOTIDE SEQUENCE [LARGE SCALE GENOMIC DNA]</scope>
    <source>
        <strain evidence="2 3">O6</strain>
    </source>
</reference>
<sequence length="353" mass="39787">MELSGEGNVMSIDDKLFEEVMHSLKLARDLREARTIDSNAISDALAFKLSRHFDPEGDMEESLGDLLESVNEQNKQAVQDALGGSHSFELFKSELEKNPEFKKAIRNGQQAKESIEKLIEYMKENYLDNDAKEFASLCVNAFTDINSMLLEQDVVPLIKRGIYSEDLASAIAVWQDSATEKADNEQFWQMELSARKGILERLIGGYALFLQREFHVGTTNAEGKGSKRSDFALIDGLNNNLTLVEIKTPNTKLLGSTYRGTYPLSSEVSGTISQVLNQRNELIMNFYSKRYNSESVFEVFSPRCFVIVGNLKSLGGDKEKLKAFEVQRQAVAAHVTIVTFDELYHQFSTFNQI</sequence>
<dbReference type="Pfam" id="PF14082">
    <property type="entry name" value="SduA_C"/>
    <property type="match status" value="1"/>
</dbReference>
<feature type="domain" description="Shedu protein SduA C-terminal" evidence="1">
    <location>
        <begin position="184"/>
        <end position="344"/>
    </location>
</feature>
<proteinExistence type="predicted"/>
<comment type="caution">
    <text evidence="2">The sequence shown here is derived from an EMBL/GenBank/DDBJ whole genome shotgun (WGS) entry which is preliminary data.</text>
</comment>
<dbReference type="Proteomes" id="UP000003790">
    <property type="component" value="Chromosome"/>
</dbReference>
<evidence type="ECO:0000259" key="1">
    <source>
        <dbReference type="Pfam" id="PF14082"/>
    </source>
</evidence>
<organism evidence="2 3">
    <name type="scientific">Pseudomonas chlororaphis O6</name>
    <dbReference type="NCBI Taxonomy" id="1037915"/>
    <lineage>
        <taxon>Bacteria</taxon>
        <taxon>Pseudomonadati</taxon>
        <taxon>Pseudomonadota</taxon>
        <taxon>Gammaproteobacteria</taxon>
        <taxon>Pseudomonadales</taxon>
        <taxon>Pseudomonadaceae</taxon>
        <taxon>Pseudomonas</taxon>
    </lineage>
</organism>
<dbReference type="EMBL" id="AHOT01000011">
    <property type="protein sequence ID" value="EIM16962.1"/>
    <property type="molecule type" value="Genomic_DNA"/>
</dbReference>
<evidence type="ECO:0000313" key="3">
    <source>
        <dbReference type="Proteomes" id="UP000003790"/>
    </source>
</evidence>
<name>A0AB33WVV5_9PSED</name>